<dbReference type="NCBIfam" id="TIGR02481">
    <property type="entry name" value="hemeryth_dom"/>
    <property type="match status" value="1"/>
</dbReference>
<evidence type="ECO:0000313" key="5">
    <source>
        <dbReference type="EMBL" id="MBU3850966.1"/>
    </source>
</evidence>
<reference evidence="5" key="1">
    <citation type="journal article" date="2021" name="PeerJ">
        <title>Extensive microbial diversity within the chicken gut microbiome revealed by metagenomics and culture.</title>
        <authorList>
            <person name="Gilroy R."/>
            <person name="Ravi A."/>
            <person name="Getino M."/>
            <person name="Pursley I."/>
            <person name="Horton D.L."/>
            <person name="Alikhan N.F."/>
            <person name="Baker D."/>
            <person name="Gharbi K."/>
            <person name="Hall N."/>
            <person name="Watson M."/>
            <person name="Adriaenssens E.M."/>
            <person name="Foster-Nyarko E."/>
            <person name="Jarju S."/>
            <person name="Secka A."/>
            <person name="Antonio M."/>
            <person name="Oren A."/>
            <person name="Chaudhuri R.R."/>
            <person name="La Ragione R."/>
            <person name="Hildebrand F."/>
            <person name="Pallen M.J."/>
        </authorList>
    </citation>
    <scope>NUCLEOTIDE SEQUENCE</scope>
    <source>
        <strain evidence="5">Gambia15-2214</strain>
    </source>
</reference>
<comment type="caution">
    <text evidence="5">The sequence shown here is derived from an EMBL/GenBank/DDBJ whole genome shotgun (WGS) entry which is preliminary data.</text>
</comment>
<keyword evidence="3" id="KW-0408">Iron</keyword>
<comment type="similarity">
    <text evidence="1">Belongs to the hemerythrin family.</text>
</comment>
<accession>A0A9E2NZP4</accession>
<dbReference type="InterPro" id="IPR012827">
    <property type="entry name" value="Hemerythrin_metal-bd"/>
</dbReference>
<protein>
    <submittedName>
        <fullName evidence="5">Hemerythrin family protein</fullName>
    </submittedName>
</protein>
<organism evidence="5 6">
    <name type="scientific">Candidatus Treponema excrementipullorum</name>
    <dbReference type="NCBI Taxonomy" id="2838768"/>
    <lineage>
        <taxon>Bacteria</taxon>
        <taxon>Pseudomonadati</taxon>
        <taxon>Spirochaetota</taxon>
        <taxon>Spirochaetia</taxon>
        <taxon>Spirochaetales</taxon>
        <taxon>Treponemataceae</taxon>
        <taxon>Treponema</taxon>
    </lineage>
</organism>
<dbReference type="Proteomes" id="UP000823914">
    <property type="component" value="Unassembled WGS sequence"/>
</dbReference>
<dbReference type="InterPro" id="IPR012312">
    <property type="entry name" value="Hemerythrin-like"/>
</dbReference>
<dbReference type="InterPro" id="IPR050669">
    <property type="entry name" value="Hemerythrin"/>
</dbReference>
<dbReference type="PANTHER" id="PTHR37164">
    <property type="entry name" value="BACTERIOHEMERYTHRIN"/>
    <property type="match status" value="1"/>
</dbReference>
<evidence type="ECO:0000256" key="1">
    <source>
        <dbReference type="ARBA" id="ARBA00010587"/>
    </source>
</evidence>
<dbReference type="AlphaFoldDB" id="A0A9E2NZP4"/>
<dbReference type="PANTHER" id="PTHR37164:SF1">
    <property type="entry name" value="BACTERIOHEMERYTHRIN"/>
    <property type="match status" value="1"/>
</dbReference>
<dbReference type="InterPro" id="IPR035938">
    <property type="entry name" value="Hemerythrin-like_sf"/>
</dbReference>
<dbReference type="Pfam" id="PF01814">
    <property type="entry name" value="Hemerythrin"/>
    <property type="match status" value="1"/>
</dbReference>
<evidence type="ECO:0000259" key="4">
    <source>
        <dbReference type="Pfam" id="PF01814"/>
    </source>
</evidence>
<proteinExistence type="inferred from homology"/>
<dbReference type="Gene3D" id="1.20.120.50">
    <property type="entry name" value="Hemerythrin-like"/>
    <property type="match status" value="1"/>
</dbReference>
<reference evidence="5" key="2">
    <citation type="submission" date="2021-04" db="EMBL/GenBank/DDBJ databases">
        <authorList>
            <person name="Gilroy R."/>
        </authorList>
    </citation>
    <scope>NUCLEOTIDE SEQUENCE</scope>
    <source>
        <strain evidence="5">Gambia15-2214</strain>
    </source>
</reference>
<evidence type="ECO:0000256" key="2">
    <source>
        <dbReference type="ARBA" id="ARBA00022723"/>
    </source>
</evidence>
<name>A0A9E2NZP4_9SPIR</name>
<dbReference type="SUPFAM" id="SSF47188">
    <property type="entry name" value="Hemerythrin-like"/>
    <property type="match status" value="1"/>
</dbReference>
<feature type="domain" description="Hemerythrin-like" evidence="4">
    <location>
        <begin position="2"/>
        <end position="75"/>
    </location>
</feature>
<dbReference type="EMBL" id="JAHLFV010000237">
    <property type="protein sequence ID" value="MBU3850966.1"/>
    <property type="molecule type" value="Genomic_DNA"/>
</dbReference>
<evidence type="ECO:0000256" key="3">
    <source>
        <dbReference type="ARBA" id="ARBA00023004"/>
    </source>
</evidence>
<evidence type="ECO:0000313" key="6">
    <source>
        <dbReference type="Proteomes" id="UP000823914"/>
    </source>
</evidence>
<dbReference type="CDD" id="cd12107">
    <property type="entry name" value="Hemerythrin"/>
    <property type="match status" value="1"/>
</dbReference>
<gene>
    <name evidence="5" type="ORF">IAA16_10400</name>
</gene>
<sequence length="82" mass="9619">MSDYTHYHFSEEENVTQHYDYPELDTHKSLHQDFINKLSTSTKLILAGDSTQGLQLCSFLLDWILNHILKSDKKMALYINTK</sequence>
<keyword evidence="2" id="KW-0479">Metal-binding</keyword>
<dbReference type="GO" id="GO:0046872">
    <property type="term" value="F:metal ion binding"/>
    <property type="evidence" value="ECO:0007669"/>
    <property type="project" value="UniProtKB-KW"/>
</dbReference>